<dbReference type="InterPro" id="IPR036396">
    <property type="entry name" value="Cyt_P450_sf"/>
</dbReference>
<evidence type="ECO:0000256" key="2">
    <source>
        <dbReference type="RuleBase" id="RU000461"/>
    </source>
</evidence>
<comment type="cofactor">
    <cofactor evidence="1">
        <name>heme</name>
        <dbReference type="ChEBI" id="CHEBI:30413"/>
    </cofactor>
</comment>
<evidence type="ECO:0000256" key="3">
    <source>
        <dbReference type="SAM" id="MobiDB-lite"/>
    </source>
</evidence>
<keyword evidence="2" id="KW-0560">Oxidoreductase</keyword>
<dbReference type="SUPFAM" id="SSF48264">
    <property type="entry name" value="Cytochrome P450"/>
    <property type="match status" value="1"/>
</dbReference>
<dbReference type="GO" id="GO:0004497">
    <property type="term" value="F:monooxygenase activity"/>
    <property type="evidence" value="ECO:0007669"/>
    <property type="project" value="UniProtKB-KW"/>
</dbReference>
<keyword evidence="1 2" id="KW-0408">Iron</keyword>
<dbReference type="GO" id="GO:0020037">
    <property type="term" value="F:heme binding"/>
    <property type="evidence" value="ECO:0007669"/>
    <property type="project" value="InterPro"/>
</dbReference>
<dbReference type="GO" id="GO:0016705">
    <property type="term" value="F:oxidoreductase activity, acting on paired donors, with incorporation or reduction of molecular oxygen"/>
    <property type="evidence" value="ECO:0007669"/>
    <property type="project" value="InterPro"/>
</dbReference>
<dbReference type="GO" id="GO:0005506">
    <property type="term" value="F:iron ion binding"/>
    <property type="evidence" value="ECO:0007669"/>
    <property type="project" value="InterPro"/>
</dbReference>
<dbReference type="PRINTS" id="PR00385">
    <property type="entry name" value="P450"/>
</dbReference>
<evidence type="ECO:0000313" key="5">
    <source>
        <dbReference type="Proteomes" id="UP000182631"/>
    </source>
</evidence>
<comment type="similarity">
    <text evidence="2">Belongs to the cytochrome P450 family.</text>
</comment>
<dbReference type="Gene3D" id="1.10.630.10">
    <property type="entry name" value="Cytochrome P450"/>
    <property type="match status" value="1"/>
</dbReference>
<reference evidence="5" key="1">
    <citation type="submission" date="2016-02" db="EMBL/GenBank/DDBJ databases">
        <authorList>
            <person name="liu f."/>
        </authorList>
    </citation>
    <scope>NUCLEOTIDE SEQUENCE [LARGE SCALE GENOMIC DNA]</scope>
</reference>
<dbReference type="InterPro" id="IPR002401">
    <property type="entry name" value="Cyt_P450_E_grp-I"/>
</dbReference>
<dbReference type="Pfam" id="PF00067">
    <property type="entry name" value="p450"/>
    <property type="match status" value="1"/>
</dbReference>
<name>A0A171DFC1_9SYNE</name>
<keyword evidence="1 2" id="KW-0349">Heme</keyword>
<dbReference type="PANTHER" id="PTHR24301">
    <property type="entry name" value="THROMBOXANE-A SYNTHASE"/>
    <property type="match status" value="1"/>
</dbReference>
<dbReference type="InterPro" id="IPR017972">
    <property type="entry name" value="Cyt_P450_CS"/>
</dbReference>
<keyword evidence="5" id="KW-1185">Reference proteome</keyword>
<gene>
    <name evidence="4" type="ORF">FLM9_363</name>
</gene>
<evidence type="ECO:0000256" key="1">
    <source>
        <dbReference type="PIRSR" id="PIRSR602401-1"/>
    </source>
</evidence>
<keyword evidence="2" id="KW-0503">Monooxygenase</keyword>
<protein>
    <submittedName>
        <fullName evidence="4">Cytochrome P450</fullName>
    </submittedName>
</protein>
<evidence type="ECO:0000313" key="4">
    <source>
        <dbReference type="EMBL" id="SAY38478.1"/>
    </source>
</evidence>
<dbReference type="Proteomes" id="UP000182631">
    <property type="component" value="Unassembled WGS sequence"/>
</dbReference>
<dbReference type="PANTHER" id="PTHR24301:SF2">
    <property type="entry name" value="THROMBOXANE-A SYNTHASE"/>
    <property type="match status" value="1"/>
</dbReference>
<dbReference type="InterPro" id="IPR001128">
    <property type="entry name" value="Cyt_P450"/>
</dbReference>
<accession>A0A171DFC1</accession>
<feature type="region of interest" description="Disordered" evidence="3">
    <location>
        <begin position="1"/>
        <end position="24"/>
    </location>
</feature>
<dbReference type="AlphaFoldDB" id="A0A171DFC1"/>
<dbReference type="PROSITE" id="PS00086">
    <property type="entry name" value="CYTOCHROME_P450"/>
    <property type="match status" value="1"/>
</dbReference>
<sequence length="506" mass="57273">MQPKDWQKDFPVAEPQPFTQPHELPGPYGPPLIGHLLQISSEQSHLTLERWAERYGSLFQIRLGRSRLVVVSDHKVIQRILEQRPQSFRRNCVIEDRFSEIGINGLFTAEGEDWRRQRRTVVAALSRTRLASFFPRLKATTARLQRRWEGAADGNQLVDVCRDLTRFTVDVTMQLAFGVDPNTLETPGPVIQRHLEKIGPGLQRRFFTLFPYWRLIRLPPDRALDRAVKALDREVEVIIRATREHMAAHPGHGPTNFLEAMLMIAEHEGSNLTSADLLAHTSQLLLAGEDTTAYTMSWIVHYFTRFPEAFARIRREVDDLIAPAAALDKLEQANHLPFLDAFCNEVMRLKPVAPHMALETLEDTEILGCLMPKGTKLFVLLRYAATREEHFAGGDCFDPERWLPQPAGHGNQPHNTQAFVPFGAGPRICPGQHLAMLEIRAVLAMLCRNFDLRPVSHGKEVKEKMAVVMRPDHLHLRLKRRSLASSVPTCAPTAMAASRSGASHDL</sequence>
<organism evidence="4 5">
    <name type="scientific">Candidatus Synechococcus spongiarum</name>
    <dbReference type="NCBI Taxonomy" id="431041"/>
    <lineage>
        <taxon>Bacteria</taxon>
        <taxon>Bacillati</taxon>
        <taxon>Cyanobacteriota</taxon>
        <taxon>Cyanophyceae</taxon>
        <taxon>Synechococcales</taxon>
        <taxon>Synechococcaceae</taxon>
        <taxon>Synechococcus</taxon>
    </lineage>
</organism>
<dbReference type="PRINTS" id="PR00463">
    <property type="entry name" value="EP450I"/>
</dbReference>
<feature type="binding site" description="axial binding residue" evidence="1">
    <location>
        <position position="429"/>
    </location>
    <ligand>
        <name>heme</name>
        <dbReference type="ChEBI" id="CHEBI:30413"/>
    </ligand>
    <ligandPart>
        <name>Fe</name>
        <dbReference type="ChEBI" id="CHEBI:18248"/>
    </ligandPart>
</feature>
<dbReference type="EMBL" id="FITM01000041">
    <property type="protein sequence ID" value="SAY38478.1"/>
    <property type="molecule type" value="Genomic_DNA"/>
</dbReference>
<keyword evidence="1 2" id="KW-0479">Metal-binding</keyword>
<proteinExistence type="inferred from homology"/>